<reference evidence="4" key="2">
    <citation type="submission" date="2017-11" db="EMBL/GenBank/DDBJ databases">
        <title>PacBio sequencing of new strain of the secondary endosymbiont Candidatus Hamiltonella defensa.</title>
        <authorList>
            <person name="Strand M.R."/>
            <person name="Oliver K."/>
        </authorList>
    </citation>
    <scope>NUCLEOTIDE SEQUENCE [LARGE SCALE GENOMIC DNA]</scope>
    <source>
        <strain evidence="4">A2C</strain>
    </source>
</reference>
<feature type="region of interest" description="Disordered" evidence="1">
    <location>
        <begin position="994"/>
        <end position="1026"/>
    </location>
</feature>
<dbReference type="RefSeq" id="WP_100103229.1">
    <property type="nucleotide sequence ID" value="NZ_CAWNMT010000001.1"/>
</dbReference>
<feature type="compositionally biased region" description="Basic and acidic residues" evidence="1">
    <location>
        <begin position="994"/>
        <end position="1008"/>
    </location>
</feature>
<evidence type="ECO:0000313" key="2">
    <source>
        <dbReference type="EMBL" id="ATW29767.1"/>
    </source>
</evidence>
<name>A0A2D3T7H4_9ENTR</name>
<gene>
    <name evidence="2" type="ORF">BJP41_04785</name>
    <name evidence="3" type="ORF">BJP41_04805</name>
</gene>
<dbReference type="EMBL" id="CP017606">
    <property type="protein sequence ID" value="ATW29771.1"/>
    <property type="molecule type" value="Genomic_DNA"/>
</dbReference>
<evidence type="ECO:0000256" key="1">
    <source>
        <dbReference type="SAM" id="MobiDB-lite"/>
    </source>
</evidence>
<feature type="compositionally biased region" description="Low complexity" evidence="1">
    <location>
        <begin position="1009"/>
        <end position="1026"/>
    </location>
</feature>
<evidence type="ECO:0000313" key="3">
    <source>
        <dbReference type="EMBL" id="ATW29771.1"/>
    </source>
</evidence>
<reference evidence="2" key="3">
    <citation type="journal article" date="2018" name="Genome Biol. Evol.">
        <title>Culture-Facilitated Comparative Genomics of the Facultative Symbiont Hamiltonella defensa.</title>
        <authorList>
            <person name="Chevignon G."/>
            <person name="Boyd B.M."/>
            <person name="Brandt J.W."/>
            <person name="Oliver K.M."/>
            <person name="Strand M.R."/>
        </authorList>
    </citation>
    <scope>NUCLEOTIDE SEQUENCE</scope>
    <source>
        <strain evidence="2">A2C</strain>
    </source>
</reference>
<dbReference type="Proteomes" id="UP000230008">
    <property type="component" value="Chromosome"/>
</dbReference>
<dbReference type="AlphaFoldDB" id="A0A2D3T7H4"/>
<dbReference type="EMBL" id="CP017606">
    <property type="protein sequence ID" value="ATW29767.1"/>
    <property type="molecule type" value="Genomic_DNA"/>
</dbReference>
<protein>
    <submittedName>
        <fullName evidence="2">Uncharacterized protein</fullName>
    </submittedName>
</protein>
<evidence type="ECO:0000313" key="4">
    <source>
        <dbReference type="Proteomes" id="UP000230008"/>
    </source>
</evidence>
<proteinExistence type="predicted"/>
<organism evidence="2 4">
    <name type="scientific">Candidatus Williamhamiltonella defendens</name>
    <dbReference type="NCBI Taxonomy" id="138072"/>
    <lineage>
        <taxon>Bacteria</taxon>
        <taxon>Pseudomonadati</taxon>
        <taxon>Pseudomonadota</taxon>
        <taxon>Gammaproteobacteria</taxon>
        <taxon>Enterobacterales</taxon>
        <taxon>Enterobacteriaceae</taxon>
        <taxon>aphid secondary symbionts</taxon>
        <taxon>Candidatus Williamhamiltonella</taxon>
    </lineage>
</organism>
<accession>A0A2D3T7H4</accession>
<reference evidence="4" key="1">
    <citation type="submission" date="2016-10" db="EMBL/GenBank/DDBJ databases">
        <authorList>
            <person name="Chevignon G."/>
        </authorList>
    </citation>
    <scope>NUCLEOTIDE SEQUENCE [LARGE SCALE GENOMIC DNA]</scope>
    <source>
        <strain evidence="4">A2C</strain>
    </source>
</reference>
<sequence length="1078" mass="124608">MRKTQKREIQTSLKNNFIITDSNIFYQFLNDQLALGKLSQYILNNTIKNISDIDNILNKIKTTHQNNSPYSKIFKEIEALKNNEKLSLDAIKDLLSKKGINEKQHYALYLNISEKLVSEPMTISRIKQIYHHEMVTPPTEQEFKFLLEKQTQKSNNNSYKEGTVVKKGVETTDTIENTSHHNSEINASKFYQLIYQKMIDRLITVEQYEQLYEKISEQMKAKSFTIEEINQFCTDNKIPTFREDELFRIAKKAENSIDENLKYIKNFKIIETKTDSNEKNLINEDSTVLSIVLMEFINYKRSIGVLNDILKDIKTFIKNNVNKSNIDEFIENIQQIKKIDPEYQEGLTKIENIFTEIKNKLDEFKKSSFSQLNKKDQESIFSNFDFKQTQDKFLNFNSIGISKTDRIKLLTYILLNNRINTNFSINAIKEIFNDNKISEPTGKEFEILANSAFWGSKNVFFQNTIEMNVNNDLTLSIKVFSDEEKMSGLTQKEIEEALKNALITFNEAFGLMKNNSLDGINKNKAIFTLHFFAKRESFLSYLNKNKESTILGSSLYNHIYIWLDSDKDSLNDTIKHEFVHALVNYNNLSGVLPKVFSEGIAEYIPELSKGKNAIDFASQLKRHLNKADYKNNLTLKNLLSDQFLEDNNLDPYTVGPAVIAYFEDKFPSVIDKSLYDTSQSEKNKEGRQKEFFEIIKKFSEEEPYSTHFKDWVETHSRDMLPNLPIKKTISFEMDGKSFSIEVFSETELLYTNIQAELKKTFGIFNQKFNFIKDDNGAQPLIFRLFLFQKNNDDYSRFLKSKDTNPLSEYYSETSLESNVISNMYVNFDKPDDKLITDAFNDTLSLYITSDIDSKSIFTASLNYYIKLFNKFNINIHEYHSMISQLYKNLNSEYSSLNLTKIIKDDFFNNPTDTKIMQEFHSNQSKSFESLAVIAYLQEKHPNFIKTLLTAKSAPENSDSLTKGVIDSILASESEKEKVNQGFQAWLEPAAEPQLKENHDGEGSSDKVHSSPVASSSEDSSLPEVSARFQQDEVHQNKSGLLLTQEMNQFNTDNDVTHITENYILPSLVISTLLGVIGA</sequence>